<evidence type="ECO:0000256" key="1">
    <source>
        <dbReference type="PROSITE-ProRule" id="PRU00176"/>
    </source>
</evidence>
<dbReference type="InterPro" id="IPR000504">
    <property type="entry name" value="RRM_dom"/>
</dbReference>
<dbReference type="AlphaFoldDB" id="A0A813FXU0"/>
<dbReference type="SUPFAM" id="SSF54928">
    <property type="entry name" value="RNA-binding domain, RBD"/>
    <property type="match status" value="1"/>
</dbReference>
<dbReference type="Proteomes" id="UP000654075">
    <property type="component" value="Unassembled WGS sequence"/>
</dbReference>
<dbReference type="CDD" id="cd00590">
    <property type="entry name" value="RRM_SF"/>
    <property type="match status" value="1"/>
</dbReference>
<organism evidence="4 5">
    <name type="scientific">Polarella glacialis</name>
    <name type="common">Dinoflagellate</name>
    <dbReference type="NCBI Taxonomy" id="89957"/>
    <lineage>
        <taxon>Eukaryota</taxon>
        <taxon>Sar</taxon>
        <taxon>Alveolata</taxon>
        <taxon>Dinophyceae</taxon>
        <taxon>Suessiales</taxon>
        <taxon>Suessiaceae</taxon>
        <taxon>Polarella</taxon>
    </lineage>
</organism>
<keyword evidence="5" id="KW-1185">Reference proteome</keyword>
<accession>A0A813FXU0</accession>
<gene>
    <name evidence="4" type="ORF">PGLA1383_LOCUS34672</name>
</gene>
<dbReference type="SMART" id="SM00360">
    <property type="entry name" value="RRM"/>
    <property type="match status" value="1"/>
</dbReference>
<feature type="region of interest" description="Disordered" evidence="2">
    <location>
        <begin position="1"/>
        <end position="32"/>
    </location>
</feature>
<dbReference type="PROSITE" id="PS50102">
    <property type="entry name" value="RRM"/>
    <property type="match status" value="1"/>
</dbReference>
<dbReference type="OrthoDB" id="1099063at2759"/>
<feature type="domain" description="RRM" evidence="3">
    <location>
        <begin position="122"/>
        <end position="193"/>
    </location>
</feature>
<evidence type="ECO:0000313" key="4">
    <source>
        <dbReference type="EMBL" id="CAE8617005.1"/>
    </source>
</evidence>
<protein>
    <recommendedName>
        <fullName evidence="3">RRM domain-containing protein</fullName>
    </recommendedName>
</protein>
<dbReference type="EMBL" id="CAJNNV010026028">
    <property type="protein sequence ID" value="CAE8617005.1"/>
    <property type="molecule type" value="Genomic_DNA"/>
</dbReference>
<comment type="caution">
    <text evidence="4">The sequence shown here is derived from an EMBL/GenBank/DDBJ whole genome shotgun (WGS) entry which is preliminary data.</text>
</comment>
<evidence type="ECO:0000313" key="5">
    <source>
        <dbReference type="Proteomes" id="UP000654075"/>
    </source>
</evidence>
<proteinExistence type="predicted"/>
<dbReference type="GO" id="GO:0003723">
    <property type="term" value="F:RNA binding"/>
    <property type="evidence" value="ECO:0007669"/>
    <property type="project" value="UniProtKB-UniRule"/>
</dbReference>
<name>A0A813FXU0_POLGL</name>
<dbReference type="Pfam" id="PF00076">
    <property type="entry name" value="RRM_1"/>
    <property type="match status" value="1"/>
</dbReference>
<dbReference type="InterPro" id="IPR012677">
    <property type="entry name" value="Nucleotide-bd_a/b_plait_sf"/>
</dbReference>
<sequence length="253" mass="26791">MGKPQVLTPSTVKGLKGQGKAGKGQTKAQGKGAGQWVWMPEAAPAKAPASWKGGGVQNWALKTQAPVRGKGSVAPFLKQKGGAAFVKGKAGVAPAKGKGGVKGGKAPISKYEEKLRTTDASLKVWVGGLAEGTNWKALEKHFAAVKKPVVTEIMKKGTAVLAYDTVEDVELAIASFNGSDLDGQALEVDVWIQKPKREDAVPRQKVKKVMPVKVMPVRQVVIKTALKGKPTDEANRKMKEKLAAFDHALKALN</sequence>
<reference evidence="4" key="1">
    <citation type="submission" date="2021-02" db="EMBL/GenBank/DDBJ databases">
        <authorList>
            <person name="Dougan E. K."/>
            <person name="Rhodes N."/>
            <person name="Thang M."/>
            <person name="Chan C."/>
        </authorList>
    </citation>
    <scope>NUCLEOTIDE SEQUENCE</scope>
</reference>
<dbReference type="InterPro" id="IPR035979">
    <property type="entry name" value="RBD_domain_sf"/>
</dbReference>
<dbReference type="Gene3D" id="3.30.70.330">
    <property type="match status" value="1"/>
</dbReference>
<evidence type="ECO:0000256" key="2">
    <source>
        <dbReference type="SAM" id="MobiDB-lite"/>
    </source>
</evidence>
<evidence type="ECO:0000259" key="3">
    <source>
        <dbReference type="PROSITE" id="PS50102"/>
    </source>
</evidence>
<keyword evidence="1" id="KW-0694">RNA-binding</keyword>